<dbReference type="EC" id="2.5.1.18" evidence="2"/>
<proteinExistence type="inferred from homology"/>
<dbReference type="GO" id="GO:0005737">
    <property type="term" value="C:cytoplasm"/>
    <property type="evidence" value="ECO:0007669"/>
    <property type="project" value="TreeGrafter"/>
</dbReference>
<name>A0A9Q0HY44_9POAL</name>
<reference evidence="9" key="1">
    <citation type="journal article" date="2022" name="Cell">
        <title>Repeat-based holocentromeres influence genome architecture and karyotype evolution.</title>
        <authorList>
            <person name="Hofstatter P.G."/>
            <person name="Thangavel G."/>
            <person name="Lux T."/>
            <person name="Neumann P."/>
            <person name="Vondrak T."/>
            <person name="Novak P."/>
            <person name="Zhang M."/>
            <person name="Costa L."/>
            <person name="Castellani M."/>
            <person name="Scott A."/>
            <person name="Toegelov H."/>
            <person name="Fuchs J."/>
            <person name="Mata-Sucre Y."/>
            <person name="Dias Y."/>
            <person name="Vanzela A.L.L."/>
            <person name="Huettel B."/>
            <person name="Almeida C.C.S."/>
            <person name="Simkova H."/>
            <person name="Souza G."/>
            <person name="Pedrosa-Harand A."/>
            <person name="Macas J."/>
            <person name="Mayer K.F.X."/>
            <person name="Houben A."/>
            <person name="Marques A."/>
        </authorList>
    </citation>
    <scope>NUCLEOTIDE SEQUENCE</scope>
    <source>
        <strain evidence="9">RhyBre1mFocal</strain>
    </source>
</reference>
<dbReference type="PROSITE" id="PS50405">
    <property type="entry name" value="GST_CTER"/>
    <property type="match status" value="1"/>
</dbReference>
<dbReference type="EMBL" id="JAMQYH010000001">
    <property type="protein sequence ID" value="KAJ1702702.1"/>
    <property type="molecule type" value="Genomic_DNA"/>
</dbReference>
<dbReference type="GO" id="GO:0004364">
    <property type="term" value="F:glutathione transferase activity"/>
    <property type="evidence" value="ECO:0007669"/>
    <property type="project" value="UniProtKB-EC"/>
</dbReference>
<evidence type="ECO:0000256" key="1">
    <source>
        <dbReference type="ARBA" id="ARBA00003701"/>
    </source>
</evidence>
<dbReference type="SFLD" id="SFLDG01152">
    <property type="entry name" value="Main.3:_Omega-_and_Tau-like"/>
    <property type="match status" value="1"/>
</dbReference>
<dbReference type="SFLD" id="SFLDG00358">
    <property type="entry name" value="Main_(cytGST)"/>
    <property type="match status" value="1"/>
</dbReference>
<dbReference type="Proteomes" id="UP001151287">
    <property type="component" value="Unassembled WGS sequence"/>
</dbReference>
<evidence type="ECO:0000259" key="8">
    <source>
        <dbReference type="PROSITE" id="PS50405"/>
    </source>
</evidence>
<dbReference type="FunFam" id="1.20.1050.10:FF:000018">
    <property type="entry name" value="Glutathione S-transferase U20"/>
    <property type="match status" value="1"/>
</dbReference>
<dbReference type="SUPFAM" id="SSF47616">
    <property type="entry name" value="GST C-terminal domain-like"/>
    <property type="match status" value="1"/>
</dbReference>
<dbReference type="OrthoDB" id="202840at2759"/>
<gene>
    <name evidence="9" type="ORF">LUZ63_002481</name>
</gene>
<dbReference type="CDD" id="cd03185">
    <property type="entry name" value="GST_C_Tau"/>
    <property type="match status" value="1"/>
</dbReference>
<evidence type="ECO:0000256" key="4">
    <source>
        <dbReference type="ARBA" id="ARBA00047960"/>
    </source>
</evidence>
<keyword evidence="10" id="KW-1185">Reference proteome</keyword>
<evidence type="ECO:0000259" key="7">
    <source>
        <dbReference type="PROSITE" id="PS50404"/>
    </source>
</evidence>
<dbReference type="InterPro" id="IPR040079">
    <property type="entry name" value="Glutathione_S-Trfase"/>
</dbReference>
<evidence type="ECO:0000256" key="6">
    <source>
        <dbReference type="RuleBase" id="RU003494"/>
    </source>
</evidence>
<dbReference type="InterPro" id="IPR045074">
    <property type="entry name" value="GST_C_Tau"/>
</dbReference>
<comment type="similarity">
    <text evidence="6">Belongs to the GST superfamily.</text>
</comment>
<dbReference type="PANTHER" id="PTHR11260:SF781">
    <property type="entry name" value="GLUTATHIONE S-TRANSFERASE U19"/>
    <property type="match status" value="1"/>
</dbReference>
<evidence type="ECO:0000256" key="3">
    <source>
        <dbReference type="ARBA" id="ARBA00022679"/>
    </source>
</evidence>
<dbReference type="AlphaFoldDB" id="A0A9Q0HY44"/>
<comment type="catalytic activity">
    <reaction evidence="4">
        <text>RX + glutathione = an S-substituted glutathione + a halide anion + H(+)</text>
        <dbReference type="Rhea" id="RHEA:16437"/>
        <dbReference type="ChEBI" id="CHEBI:15378"/>
        <dbReference type="ChEBI" id="CHEBI:16042"/>
        <dbReference type="ChEBI" id="CHEBI:17792"/>
        <dbReference type="ChEBI" id="CHEBI:57925"/>
        <dbReference type="ChEBI" id="CHEBI:90779"/>
        <dbReference type="EC" id="2.5.1.18"/>
    </reaction>
</comment>
<sequence>MASSNRPVLLSLWISPISQRVRIALAEKAVEYEYKEEDVFNKSELLLKSNPVHKKVPVLIHNSRTICESLVIMEYIEEVWPDKVKIQSSDPYQRAQARFWAEFSNKVCECGHRLWQKKGEEQEAAKKEMIEKLKLFETELGDKKYFGGDVFGFVDIALVPFTSWFYTYETCANFSIEEGAPKIVAWAKRCMQRESVAKSLTEPGKVYEFVCFLKKRFGLE</sequence>
<comment type="caution">
    <text evidence="9">The sequence shown here is derived from an EMBL/GenBank/DDBJ whole genome shotgun (WGS) entry which is preliminary data.</text>
</comment>
<dbReference type="InterPro" id="IPR036282">
    <property type="entry name" value="Glutathione-S-Trfase_C_sf"/>
</dbReference>
<comment type="function">
    <text evidence="1">Conjugation of reduced glutathione to a wide number of exogenous and endogenous hydrophobic electrophiles.</text>
</comment>
<protein>
    <recommendedName>
        <fullName evidence="5">Probable glutathione S-transferase GSTU1</fullName>
        <ecNumber evidence="2">2.5.1.18</ecNumber>
    </recommendedName>
</protein>
<keyword evidence="3" id="KW-0808">Transferase</keyword>
<feature type="domain" description="GST N-terminal" evidence="7">
    <location>
        <begin position="5"/>
        <end position="84"/>
    </location>
</feature>
<dbReference type="SUPFAM" id="SSF52833">
    <property type="entry name" value="Thioredoxin-like"/>
    <property type="match status" value="1"/>
</dbReference>
<dbReference type="InterPro" id="IPR036249">
    <property type="entry name" value="Thioredoxin-like_sf"/>
</dbReference>
<dbReference type="Pfam" id="PF02798">
    <property type="entry name" value="GST_N"/>
    <property type="match status" value="1"/>
</dbReference>
<dbReference type="Pfam" id="PF00043">
    <property type="entry name" value="GST_C"/>
    <property type="match status" value="1"/>
</dbReference>
<dbReference type="InterPro" id="IPR004046">
    <property type="entry name" value="GST_C"/>
</dbReference>
<feature type="domain" description="GST C-terminal" evidence="8">
    <location>
        <begin position="90"/>
        <end position="217"/>
    </location>
</feature>
<dbReference type="GO" id="GO:0006749">
    <property type="term" value="P:glutathione metabolic process"/>
    <property type="evidence" value="ECO:0007669"/>
    <property type="project" value="InterPro"/>
</dbReference>
<dbReference type="CDD" id="cd03058">
    <property type="entry name" value="GST_N_Tau"/>
    <property type="match status" value="1"/>
</dbReference>
<organism evidence="9 10">
    <name type="scientific">Rhynchospora breviuscula</name>
    <dbReference type="NCBI Taxonomy" id="2022672"/>
    <lineage>
        <taxon>Eukaryota</taxon>
        <taxon>Viridiplantae</taxon>
        <taxon>Streptophyta</taxon>
        <taxon>Embryophyta</taxon>
        <taxon>Tracheophyta</taxon>
        <taxon>Spermatophyta</taxon>
        <taxon>Magnoliopsida</taxon>
        <taxon>Liliopsida</taxon>
        <taxon>Poales</taxon>
        <taxon>Cyperaceae</taxon>
        <taxon>Cyperoideae</taxon>
        <taxon>Rhynchosporeae</taxon>
        <taxon>Rhynchospora</taxon>
    </lineage>
</organism>
<dbReference type="InterPro" id="IPR010987">
    <property type="entry name" value="Glutathione-S-Trfase_C-like"/>
</dbReference>
<dbReference type="PANTHER" id="PTHR11260">
    <property type="entry name" value="GLUTATHIONE S-TRANSFERASE, GST, SUPERFAMILY, GST DOMAIN CONTAINING"/>
    <property type="match status" value="1"/>
</dbReference>
<dbReference type="SFLD" id="SFLDS00019">
    <property type="entry name" value="Glutathione_Transferase_(cytos"/>
    <property type="match status" value="1"/>
</dbReference>
<dbReference type="Gene3D" id="3.40.30.10">
    <property type="entry name" value="Glutaredoxin"/>
    <property type="match status" value="1"/>
</dbReference>
<evidence type="ECO:0000313" key="10">
    <source>
        <dbReference type="Proteomes" id="UP001151287"/>
    </source>
</evidence>
<evidence type="ECO:0000313" key="9">
    <source>
        <dbReference type="EMBL" id="KAJ1702702.1"/>
    </source>
</evidence>
<dbReference type="FunFam" id="3.40.30.10:FF:000014">
    <property type="entry name" value="Tau class glutathione S-transferase"/>
    <property type="match status" value="1"/>
</dbReference>
<evidence type="ECO:0000256" key="2">
    <source>
        <dbReference type="ARBA" id="ARBA00012452"/>
    </source>
</evidence>
<dbReference type="PROSITE" id="PS50404">
    <property type="entry name" value="GST_NTER"/>
    <property type="match status" value="1"/>
</dbReference>
<dbReference type="Gene3D" id="1.20.1050.10">
    <property type="match status" value="1"/>
</dbReference>
<dbReference type="InterPro" id="IPR004045">
    <property type="entry name" value="Glutathione_S-Trfase_N"/>
</dbReference>
<evidence type="ECO:0000256" key="5">
    <source>
        <dbReference type="ARBA" id="ARBA00074965"/>
    </source>
</evidence>
<dbReference type="InterPro" id="IPR045073">
    <property type="entry name" value="Omega/Tau-like"/>
</dbReference>
<accession>A0A9Q0HY44</accession>